<dbReference type="SUPFAM" id="SSF52540">
    <property type="entry name" value="P-loop containing nucleoside triphosphate hydrolases"/>
    <property type="match status" value="1"/>
</dbReference>
<comment type="caution">
    <text evidence="2">The sequence shown here is derived from an EMBL/GenBank/DDBJ whole genome shotgun (WGS) entry which is preliminary data.</text>
</comment>
<dbReference type="AlphaFoldDB" id="A0A9P9WYB3"/>
<dbReference type="PANTHER" id="PTHR46411:SF3">
    <property type="entry name" value="AAA+ ATPASE DOMAIN-CONTAINING PROTEIN"/>
    <property type="match status" value="1"/>
</dbReference>
<dbReference type="InterPro" id="IPR038305">
    <property type="entry name" value="HeLo_sf"/>
</dbReference>
<evidence type="ECO:0000259" key="1">
    <source>
        <dbReference type="Pfam" id="PF14479"/>
    </source>
</evidence>
<dbReference type="InterPro" id="IPR027417">
    <property type="entry name" value="P-loop_NTPase"/>
</dbReference>
<keyword evidence="3" id="KW-1185">Reference proteome</keyword>
<name>A0A9P9WYB3_9PEZI</name>
<dbReference type="InterPro" id="IPR029498">
    <property type="entry name" value="HeLo_dom"/>
</dbReference>
<dbReference type="Pfam" id="PF14479">
    <property type="entry name" value="HeLo"/>
    <property type="match status" value="1"/>
</dbReference>
<organism evidence="2 3">
    <name type="scientific">Neoarthrinium moseri</name>
    <dbReference type="NCBI Taxonomy" id="1658444"/>
    <lineage>
        <taxon>Eukaryota</taxon>
        <taxon>Fungi</taxon>
        <taxon>Dikarya</taxon>
        <taxon>Ascomycota</taxon>
        <taxon>Pezizomycotina</taxon>
        <taxon>Sordariomycetes</taxon>
        <taxon>Xylariomycetidae</taxon>
        <taxon>Amphisphaeriales</taxon>
        <taxon>Apiosporaceae</taxon>
        <taxon>Neoarthrinium</taxon>
    </lineage>
</organism>
<evidence type="ECO:0000313" key="2">
    <source>
        <dbReference type="EMBL" id="KAI1881497.1"/>
    </source>
</evidence>
<sequence>MEPVGLAVGGVGLVGLFSTCVNCFELVQNGRYLGRDYILLETKFDNLRLRFRSWGRACGFMDSGRYDVRLDNQEIKSSIESTMANLIHLFQNGSQLQEKYGLKDEWKTSMIVPQNDAPGLNILSSSITTGSWLGTTLDRLKHRIESTKKRASLGRTARWAIEDKTKFEELITHLRDLIEDLERMTQWEEIIRQQHRALQREIDSICEVEQLEAFEEARLGHHDIVSRAASLRLSRTQTRITTFEDKSGSASIAPYRSPQAIPNTAIESDWHDFAQDMREPIKHVGPTTHLELNSVECEGQPETSCFDTPEYKCGMRAIGDWVLLPNSESPGQLHLSGQKVFTISDPSFQKDHIHFILSKHFLCDHSDSHFLGETPKYFKVSVQLLSEELCLSLNSLPDWCRPHLDAGLKSGVTLHSPFLWHYHGRRKIARYLDHEPLSCLISLLDSVMAEEYAAVDRLLRKNAINWHYISYIFIPGEVVVRHAGADTRNAEGYELTSWARPEPAVLTLSVSCLALDDKPKRHDFSITLPLFEFHGIEEKMSIRDLPISPLKYLRVGIRHSLCRRATILANFKDRRLFQYKESKSNRNYCMLDPATYALVHRSTAKTSEIRVTIFNFKTRLWETVNVSQLQPATWDDGALELCWLKQSTKDSLLAICGAQMKKETPGKRGEATMLVFYGASGTGKSFVVEGLAQHLRKPLMHLPATGSSVEQLEQYLTMGQIWDVIYTIDCPVYSGMKTATKTGIERSSLKTLLRRMTQIQGTLIVESSTADLGSDVLSRANLLVYFPVIGNGRRLDLWVRALKQNDLYSEQDFNAADGSIGVGFKRSVIAKLVDIDLNPIEIEKVISNSKRVAAGLEL</sequence>
<dbReference type="Gene3D" id="1.20.120.1020">
    <property type="entry name" value="Prion-inhibition and propagation, HeLo domain"/>
    <property type="match status" value="1"/>
</dbReference>
<dbReference type="Proteomes" id="UP000829685">
    <property type="component" value="Unassembled WGS sequence"/>
</dbReference>
<proteinExistence type="predicted"/>
<reference evidence="2" key="1">
    <citation type="submission" date="2021-03" db="EMBL/GenBank/DDBJ databases">
        <title>Revisited historic fungal species revealed as producer of novel bioactive compounds through whole genome sequencing and comparative genomics.</title>
        <authorList>
            <person name="Vignolle G.A."/>
            <person name="Hochenegger N."/>
            <person name="Mach R.L."/>
            <person name="Mach-Aigner A.R."/>
            <person name="Javad Rahimi M."/>
            <person name="Salim K.A."/>
            <person name="Chan C.M."/>
            <person name="Lim L.B.L."/>
            <person name="Cai F."/>
            <person name="Druzhinina I.S."/>
            <person name="U'Ren J.M."/>
            <person name="Derntl C."/>
        </authorList>
    </citation>
    <scope>NUCLEOTIDE SEQUENCE</scope>
    <source>
        <strain evidence="2">TUCIM 5799</strain>
    </source>
</reference>
<gene>
    <name evidence="2" type="ORF">JX265_000323</name>
</gene>
<accession>A0A9P9WYB3</accession>
<evidence type="ECO:0000313" key="3">
    <source>
        <dbReference type="Proteomes" id="UP000829685"/>
    </source>
</evidence>
<feature type="domain" description="Prion-inhibition and propagation HeLo" evidence="1">
    <location>
        <begin position="5"/>
        <end position="212"/>
    </location>
</feature>
<dbReference type="EMBL" id="JAFIMR010000001">
    <property type="protein sequence ID" value="KAI1881497.1"/>
    <property type="molecule type" value="Genomic_DNA"/>
</dbReference>
<protein>
    <recommendedName>
        <fullName evidence="1">Prion-inhibition and propagation HeLo domain-containing protein</fullName>
    </recommendedName>
</protein>
<dbReference type="PANTHER" id="PTHR46411">
    <property type="entry name" value="FAMILY ATPASE, PUTATIVE-RELATED"/>
    <property type="match status" value="1"/>
</dbReference>